<feature type="compositionally biased region" description="Pro residues" evidence="2">
    <location>
        <begin position="173"/>
        <end position="184"/>
    </location>
</feature>
<evidence type="ECO:0000313" key="4">
    <source>
        <dbReference type="EMBL" id="EFJ14279.1"/>
    </source>
</evidence>
<gene>
    <name evidence="4" type="ORF">SELMODRAFT_423849</name>
</gene>
<name>D8SMI8_SELML</name>
<evidence type="ECO:0000313" key="5">
    <source>
        <dbReference type="Proteomes" id="UP000001514"/>
    </source>
</evidence>
<dbReference type="OrthoDB" id="686202at2759"/>
<proteinExistence type="predicted"/>
<dbReference type="PANTHER" id="PTHR34122:SF1">
    <property type="entry name" value="EXPRESSED PROTEIN"/>
    <property type="match status" value="1"/>
</dbReference>
<dbReference type="EMBL" id="GL377628">
    <property type="protein sequence ID" value="EFJ14279.1"/>
    <property type="molecule type" value="Genomic_DNA"/>
</dbReference>
<protein>
    <recommendedName>
        <fullName evidence="3">WRC domain-containing protein</fullName>
    </recommendedName>
</protein>
<dbReference type="Gramene" id="EFJ14279">
    <property type="protein sequence ID" value="EFJ14279"/>
    <property type="gene ID" value="SELMODRAFT_423849"/>
</dbReference>
<dbReference type="InterPro" id="IPR014977">
    <property type="entry name" value="WRC_dom"/>
</dbReference>
<dbReference type="Proteomes" id="UP000001514">
    <property type="component" value="Unassembled WGS sequence"/>
</dbReference>
<feature type="region of interest" description="Disordered" evidence="2">
    <location>
        <begin position="270"/>
        <end position="309"/>
    </location>
</feature>
<feature type="domain" description="WRC" evidence="3">
    <location>
        <begin position="297"/>
        <end position="345"/>
    </location>
</feature>
<dbReference type="HOGENOM" id="CLU_753153_0_0_1"/>
<dbReference type="PROSITE" id="PS51667">
    <property type="entry name" value="WRC"/>
    <property type="match status" value="1"/>
</dbReference>
<feature type="region of interest" description="Disordered" evidence="2">
    <location>
        <begin position="48"/>
        <end position="70"/>
    </location>
</feature>
<dbReference type="InParanoid" id="D8SMI8"/>
<dbReference type="Pfam" id="PF08879">
    <property type="entry name" value="WRC"/>
    <property type="match status" value="1"/>
</dbReference>
<feature type="region of interest" description="Disordered" evidence="2">
    <location>
        <begin position="339"/>
        <end position="368"/>
    </location>
</feature>
<dbReference type="KEGG" id="smo:SELMODRAFT_423849"/>
<dbReference type="PANTHER" id="PTHR34122">
    <property type="entry name" value="EXPRESSED PROTEIN-RELATED"/>
    <property type="match status" value="1"/>
</dbReference>
<sequence length="368" mass="39381">MRIRKHLSAVHLPAVANPILRSQITAAAKPAAAAAAVVTAALAPGNFPGCKDEKEEEEQGEKSLPGNRGAVPARAPALVGLVAVEEEVGDKVAAAAAVAAVEGKGRGLVAEVCSSIRTSSKNQDDAAAMVLLQSSSLQQFPDLSSPMTPAVSLPTRPKRTKPRSCSAASPSFVCPPPPPPPPRPGLEQRQLQLAPEMACMQQQQQQLLRDHGGGELDDDDSSPKSVKVTSDLIDVSSPPREAPPLQKEAAAAAAVAGDTDTVVVSGALIEQRRSTRRPRSRSASLRNLQELEDDGEANEGSQCRRMDGKGWRCHRTTQPDYSLCDYHLDKFRETNQRKLRNAATAQEATRRRSRVKRKPVKARSLMSI</sequence>
<evidence type="ECO:0000259" key="3">
    <source>
        <dbReference type="PROSITE" id="PS51667"/>
    </source>
</evidence>
<organism evidence="5">
    <name type="scientific">Selaginella moellendorffii</name>
    <name type="common">Spikemoss</name>
    <dbReference type="NCBI Taxonomy" id="88036"/>
    <lineage>
        <taxon>Eukaryota</taxon>
        <taxon>Viridiplantae</taxon>
        <taxon>Streptophyta</taxon>
        <taxon>Embryophyta</taxon>
        <taxon>Tracheophyta</taxon>
        <taxon>Lycopodiopsida</taxon>
        <taxon>Selaginellales</taxon>
        <taxon>Selaginellaceae</taxon>
        <taxon>Selaginella</taxon>
    </lineage>
</organism>
<feature type="compositionally biased region" description="Basic residues" evidence="2">
    <location>
        <begin position="351"/>
        <end position="361"/>
    </location>
</feature>
<feature type="region of interest" description="Disordered" evidence="2">
    <location>
        <begin position="140"/>
        <end position="244"/>
    </location>
</feature>
<keyword evidence="1" id="KW-0539">Nucleus</keyword>
<evidence type="ECO:0000256" key="1">
    <source>
        <dbReference type="ARBA" id="ARBA00023242"/>
    </source>
</evidence>
<reference evidence="4 5" key="1">
    <citation type="journal article" date="2011" name="Science">
        <title>The Selaginella genome identifies genetic changes associated with the evolution of vascular plants.</title>
        <authorList>
            <person name="Banks J.A."/>
            <person name="Nishiyama T."/>
            <person name="Hasebe M."/>
            <person name="Bowman J.L."/>
            <person name="Gribskov M."/>
            <person name="dePamphilis C."/>
            <person name="Albert V.A."/>
            <person name="Aono N."/>
            <person name="Aoyama T."/>
            <person name="Ambrose B.A."/>
            <person name="Ashton N.W."/>
            <person name="Axtell M.J."/>
            <person name="Barker E."/>
            <person name="Barker M.S."/>
            <person name="Bennetzen J.L."/>
            <person name="Bonawitz N.D."/>
            <person name="Chapple C."/>
            <person name="Cheng C."/>
            <person name="Correa L.G."/>
            <person name="Dacre M."/>
            <person name="DeBarry J."/>
            <person name="Dreyer I."/>
            <person name="Elias M."/>
            <person name="Engstrom E.M."/>
            <person name="Estelle M."/>
            <person name="Feng L."/>
            <person name="Finet C."/>
            <person name="Floyd S.K."/>
            <person name="Frommer W.B."/>
            <person name="Fujita T."/>
            <person name="Gramzow L."/>
            <person name="Gutensohn M."/>
            <person name="Harholt J."/>
            <person name="Hattori M."/>
            <person name="Heyl A."/>
            <person name="Hirai T."/>
            <person name="Hiwatashi Y."/>
            <person name="Ishikawa M."/>
            <person name="Iwata M."/>
            <person name="Karol K.G."/>
            <person name="Koehler B."/>
            <person name="Kolukisaoglu U."/>
            <person name="Kubo M."/>
            <person name="Kurata T."/>
            <person name="Lalonde S."/>
            <person name="Li K."/>
            <person name="Li Y."/>
            <person name="Litt A."/>
            <person name="Lyons E."/>
            <person name="Manning G."/>
            <person name="Maruyama T."/>
            <person name="Michael T.P."/>
            <person name="Mikami K."/>
            <person name="Miyazaki S."/>
            <person name="Morinaga S."/>
            <person name="Murata T."/>
            <person name="Mueller-Roeber B."/>
            <person name="Nelson D.R."/>
            <person name="Obara M."/>
            <person name="Oguri Y."/>
            <person name="Olmstead R.G."/>
            <person name="Onodera N."/>
            <person name="Petersen B.L."/>
            <person name="Pils B."/>
            <person name="Prigge M."/>
            <person name="Rensing S.A."/>
            <person name="Riano-Pachon D.M."/>
            <person name="Roberts A.W."/>
            <person name="Sato Y."/>
            <person name="Scheller H.V."/>
            <person name="Schulz B."/>
            <person name="Schulz C."/>
            <person name="Shakirov E.V."/>
            <person name="Shibagaki N."/>
            <person name="Shinohara N."/>
            <person name="Shippen D.E."/>
            <person name="Soerensen I."/>
            <person name="Sotooka R."/>
            <person name="Sugimoto N."/>
            <person name="Sugita M."/>
            <person name="Sumikawa N."/>
            <person name="Tanurdzic M."/>
            <person name="Theissen G."/>
            <person name="Ulvskov P."/>
            <person name="Wakazuki S."/>
            <person name="Weng J.K."/>
            <person name="Willats W.W."/>
            <person name="Wipf D."/>
            <person name="Wolf P.G."/>
            <person name="Yang L."/>
            <person name="Zimmer A.D."/>
            <person name="Zhu Q."/>
            <person name="Mitros T."/>
            <person name="Hellsten U."/>
            <person name="Loque D."/>
            <person name="Otillar R."/>
            <person name="Salamov A."/>
            <person name="Schmutz J."/>
            <person name="Shapiro H."/>
            <person name="Lindquist E."/>
            <person name="Lucas S."/>
            <person name="Rokhsar D."/>
            <person name="Grigoriev I.V."/>
        </authorList>
    </citation>
    <scope>NUCLEOTIDE SEQUENCE [LARGE SCALE GENOMIC DNA]</scope>
</reference>
<dbReference type="AlphaFoldDB" id="D8SMI8"/>
<evidence type="ECO:0000256" key="2">
    <source>
        <dbReference type="SAM" id="MobiDB-lite"/>
    </source>
</evidence>
<keyword evidence="5" id="KW-1185">Reference proteome</keyword>
<accession>D8SMI8</accession>